<dbReference type="Pfam" id="PF13816">
    <property type="entry name" value="Dehydratase_hem"/>
    <property type="match status" value="1"/>
</dbReference>
<dbReference type="GO" id="GO:0016829">
    <property type="term" value="F:lyase activity"/>
    <property type="evidence" value="ECO:0007669"/>
    <property type="project" value="UniProtKB-KW"/>
</dbReference>
<proteinExistence type="predicted"/>
<keyword evidence="3" id="KW-0479">Metal-binding</keyword>
<dbReference type="AlphaFoldDB" id="A0A9P9A114"/>
<sequence>MLRAKFPTKHHFTISIFGCQYHAQAPNAQKADLVQKFDVLVRQQAIAVEELEQNDIPSKIWMSYWESPQTFKSWWESADVKSFWNDLSDDAGFWRETVSLPATRSMFETNKDEPVGFGHCGKLIPLTAKHGYWGSYRSRMTPNTPEDKFSSPLDALPDPGPHKGQVRNGRIRMPNFPDNICFVVEGQDYSAMSERERDYWDDNFDALAKQWVTNVVTAGTSKGMVSARACHAFAGNKQPDGTLRTAKTGVEGKHVSPHDMTNGPSIFPGLDYIRQAQILFWLDMSYMEHLGRYDKVHVKLRRDFMTAYSPGGDMEGGDLMLWVDVGILKADEIDAEYVGCYEGTGFMAYENHPQFQSKVMPSSVLPSFFDRPFESQPIEW</sequence>
<keyword evidence="7" id="KW-1185">Reference proteome</keyword>
<organism evidence="6 7">
    <name type="scientific">Truncatella angustata</name>
    <dbReference type="NCBI Taxonomy" id="152316"/>
    <lineage>
        <taxon>Eukaryota</taxon>
        <taxon>Fungi</taxon>
        <taxon>Dikarya</taxon>
        <taxon>Ascomycota</taxon>
        <taxon>Pezizomycotina</taxon>
        <taxon>Sordariomycetes</taxon>
        <taxon>Xylariomycetidae</taxon>
        <taxon>Amphisphaeriales</taxon>
        <taxon>Sporocadaceae</taxon>
        <taxon>Truncatella</taxon>
    </lineage>
</organism>
<protein>
    <submittedName>
        <fullName evidence="6">Heme-containing dehydratase protein</fullName>
    </submittedName>
</protein>
<evidence type="ECO:0000256" key="4">
    <source>
        <dbReference type="ARBA" id="ARBA00023004"/>
    </source>
</evidence>
<dbReference type="InterPro" id="IPR025702">
    <property type="entry name" value="OXD"/>
</dbReference>
<evidence type="ECO:0000256" key="1">
    <source>
        <dbReference type="ARBA" id="ARBA00001970"/>
    </source>
</evidence>
<dbReference type="GeneID" id="70135772"/>
<reference evidence="6" key="1">
    <citation type="journal article" date="2021" name="Nat. Commun.">
        <title>Genetic determinants of endophytism in the Arabidopsis root mycobiome.</title>
        <authorList>
            <person name="Mesny F."/>
            <person name="Miyauchi S."/>
            <person name="Thiergart T."/>
            <person name="Pickel B."/>
            <person name="Atanasova L."/>
            <person name="Karlsson M."/>
            <person name="Huettel B."/>
            <person name="Barry K.W."/>
            <person name="Haridas S."/>
            <person name="Chen C."/>
            <person name="Bauer D."/>
            <person name="Andreopoulos W."/>
            <person name="Pangilinan J."/>
            <person name="LaButti K."/>
            <person name="Riley R."/>
            <person name="Lipzen A."/>
            <person name="Clum A."/>
            <person name="Drula E."/>
            <person name="Henrissat B."/>
            <person name="Kohler A."/>
            <person name="Grigoriev I.V."/>
            <person name="Martin F.M."/>
            <person name="Hacquard S."/>
        </authorList>
    </citation>
    <scope>NUCLEOTIDE SEQUENCE</scope>
    <source>
        <strain evidence="6">MPI-SDFR-AT-0073</strain>
    </source>
</reference>
<dbReference type="EMBL" id="JAGPXC010000002">
    <property type="protein sequence ID" value="KAH6657828.1"/>
    <property type="molecule type" value="Genomic_DNA"/>
</dbReference>
<dbReference type="Proteomes" id="UP000758603">
    <property type="component" value="Unassembled WGS sequence"/>
</dbReference>
<dbReference type="GO" id="GO:0046872">
    <property type="term" value="F:metal ion binding"/>
    <property type="evidence" value="ECO:0007669"/>
    <property type="project" value="UniProtKB-KW"/>
</dbReference>
<dbReference type="RefSeq" id="XP_045962062.1">
    <property type="nucleotide sequence ID" value="XM_046106881.1"/>
</dbReference>
<evidence type="ECO:0000256" key="5">
    <source>
        <dbReference type="ARBA" id="ARBA00023239"/>
    </source>
</evidence>
<comment type="cofactor">
    <cofactor evidence="1">
        <name>heme b</name>
        <dbReference type="ChEBI" id="CHEBI:60344"/>
    </cofactor>
</comment>
<evidence type="ECO:0000313" key="6">
    <source>
        <dbReference type="EMBL" id="KAH6657828.1"/>
    </source>
</evidence>
<accession>A0A9P9A114</accession>
<keyword evidence="4" id="KW-0408">Iron</keyword>
<dbReference type="OrthoDB" id="3465714at2759"/>
<evidence type="ECO:0000313" key="7">
    <source>
        <dbReference type="Proteomes" id="UP000758603"/>
    </source>
</evidence>
<name>A0A9P9A114_9PEZI</name>
<keyword evidence="2" id="KW-0349">Heme</keyword>
<evidence type="ECO:0000256" key="3">
    <source>
        <dbReference type="ARBA" id="ARBA00022723"/>
    </source>
</evidence>
<gene>
    <name evidence="6" type="ORF">BKA67DRAFT_656070</name>
</gene>
<keyword evidence="5" id="KW-0456">Lyase</keyword>
<evidence type="ECO:0000256" key="2">
    <source>
        <dbReference type="ARBA" id="ARBA00022617"/>
    </source>
</evidence>
<comment type="caution">
    <text evidence="6">The sequence shown here is derived from an EMBL/GenBank/DDBJ whole genome shotgun (WGS) entry which is preliminary data.</text>
</comment>